<comment type="caution">
    <text evidence="1">The sequence shown here is derived from an EMBL/GenBank/DDBJ whole genome shotgun (WGS) entry which is preliminary data.</text>
</comment>
<name>A0A2N3QXQ2_9BIFI</name>
<proteinExistence type="predicted"/>
<dbReference type="GO" id="GO:0006412">
    <property type="term" value="P:translation"/>
    <property type="evidence" value="ECO:0007669"/>
    <property type="project" value="InterPro"/>
</dbReference>
<dbReference type="InterPro" id="IPR018130">
    <property type="entry name" value="Ribosomal_uS2_CS"/>
</dbReference>
<accession>A0A2N3QXQ2</accession>
<evidence type="ECO:0000313" key="1">
    <source>
        <dbReference type="EMBL" id="PKU97759.1"/>
    </source>
</evidence>
<protein>
    <submittedName>
        <fullName evidence="1">Uncharacterized protein</fullName>
    </submittedName>
</protein>
<organism evidence="1 2">
    <name type="scientific">Bifidobacterium pseudolongum subsp. globosum</name>
    <dbReference type="NCBI Taxonomy" id="1690"/>
    <lineage>
        <taxon>Bacteria</taxon>
        <taxon>Bacillati</taxon>
        <taxon>Actinomycetota</taxon>
        <taxon>Actinomycetes</taxon>
        <taxon>Bifidobacteriales</taxon>
        <taxon>Bifidobacteriaceae</taxon>
        <taxon>Bifidobacterium</taxon>
    </lineage>
</organism>
<reference evidence="1 2" key="1">
    <citation type="submission" date="2017-10" db="EMBL/GenBank/DDBJ databases">
        <title>Bifidobacterium genomics.</title>
        <authorList>
            <person name="Lugli G.A."/>
            <person name="Milani C."/>
            <person name="Mancabelli L."/>
        </authorList>
    </citation>
    <scope>NUCLEOTIDE SEQUENCE [LARGE SCALE GENOMIC DNA]</scope>
    <source>
        <strain evidence="1 2">1744B</strain>
    </source>
</reference>
<dbReference type="EMBL" id="PCHB01000006">
    <property type="protein sequence ID" value="PKU97759.1"/>
    <property type="molecule type" value="Genomic_DNA"/>
</dbReference>
<dbReference type="GO" id="GO:0005840">
    <property type="term" value="C:ribosome"/>
    <property type="evidence" value="ECO:0007669"/>
    <property type="project" value="InterPro"/>
</dbReference>
<evidence type="ECO:0000313" key="2">
    <source>
        <dbReference type="Proteomes" id="UP000233783"/>
    </source>
</evidence>
<sequence length="82" mass="9104">MEAQFGGGSSSNRWNYPFLQYLHSSLHFGHADHRQQLPVAFAEIAHGFPPSICGRANLEGGARPAFKASLDPSRYGKRAYRN</sequence>
<gene>
    <name evidence="1" type="ORF">CQR56_0512</name>
</gene>
<dbReference type="PROSITE" id="PS00962">
    <property type="entry name" value="RIBOSOMAL_S2_1"/>
    <property type="match status" value="1"/>
</dbReference>
<dbReference type="Proteomes" id="UP000233783">
    <property type="component" value="Unassembled WGS sequence"/>
</dbReference>
<dbReference type="AlphaFoldDB" id="A0A2N3QXQ2"/>
<dbReference type="GO" id="GO:0003735">
    <property type="term" value="F:structural constituent of ribosome"/>
    <property type="evidence" value="ECO:0007669"/>
    <property type="project" value="InterPro"/>
</dbReference>